<dbReference type="CDD" id="cd00866">
    <property type="entry name" value="PEBP_euk"/>
    <property type="match status" value="1"/>
</dbReference>
<proteinExistence type="predicted"/>
<evidence type="ECO:0008006" key="3">
    <source>
        <dbReference type="Google" id="ProtNLM"/>
    </source>
</evidence>
<organism evidence="1 2">
    <name type="scientific">Pomacea canaliculata</name>
    <name type="common">Golden apple snail</name>
    <dbReference type="NCBI Taxonomy" id="400727"/>
    <lineage>
        <taxon>Eukaryota</taxon>
        <taxon>Metazoa</taxon>
        <taxon>Spiralia</taxon>
        <taxon>Lophotrochozoa</taxon>
        <taxon>Mollusca</taxon>
        <taxon>Gastropoda</taxon>
        <taxon>Caenogastropoda</taxon>
        <taxon>Architaenioglossa</taxon>
        <taxon>Ampullarioidea</taxon>
        <taxon>Ampullariidae</taxon>
        <taxon>Pomacea</taxon>
    </lineage>
</organism>
<comment type="caution">
    <text evidence="1">The sequence shown here is derived from an EMBL/GenBank/DDBJ whole genome shotgun (WGS) entry which is preliminary data.</text>
</comment>
<name>A0A2T7PAJ9_POMCA</name>
<dbReference type="PANTHER" id="PTHR11362">
    <property type="entry name" value="PHOSPHATIDYLETHANOLAMINE-BINDING PROTEIN"/>
    <property type="match status" value="1"/>
</dbReference>
<protein>
    <recommendedName>
        <fullName evidence="3">Phosphatidylethanolamine-binding protein</fullName>
    </recommendedName>
</protein>
<keyword evidence="2" id="KW-1185">Reference proteome</keyword>
<dbReference type="OrthoDB" id="2506647at2759"/>
<sequence length="152" mass="17156">MVKYPGGIDVTPGMVLTPTQVKDKPDVSFNADPDSYYTLIMHGTLSFGEIQHWLVVNIPGGDVTKGEEMTAYRGSGPSEGTGLHRYIFLVYRQSGKQEFDIPLIPFNRRQARRNHKVRTLVVRYGLQELVAGNFYQAEYDDYVPIARSTLVD</sequence>
<dbReference type="PANTHER" id="PTHR11362:SF82">
    <property type="entry name" value="PHOSPHATIDYLETHANOLAMINE-BINDING PROTEIN 4"/>
    <property type="match status" value="1"/>
</dbReference>
<dbReference type="SUPFAM" id="SSF49777">
    <property type="entry name" value="PEBP-like"/>
    <property type="match status" value="1"/>
</dbReference>
<dbReference type="Pfam" id="PF01161">
    <property type="entry name" value="PBP"/>
    <property type="match status" value="1"/>
</dbReference>
<accession>A0A2T7PAJ9</accession>
<dbReference type="STRING" id="400727.A0A2T7PAJ9"/>
<dbReference type="Gene3D" id="3.90.280.10">
    <property type="entry name" value="PEBP-like"/>
    <property type="match status" value="1"/>
</dbReference>
<gene>
    <name evidence="1" type="ORF">C0Q70_09716</name>
</gene>
<reference evidence="1 2" key="1">
    <citation type="submission" date="2018-04" db="EMBL/GenBank/DDBJ databases">
        <title>The genome of golden apple snail Pomacea canaliculata provides insight into stress tolerance and invasive adaptation.</title>
        <authorList>
            <person name="Liu C."/>
            <person name="Liu B."/>
            <person name="Ren Y."/>
            <person name="Zhang Y."/>
            <person name="Wang H."/>
            <person name="Li S."/>
            <person name="Jiang F."/>
            <person name="Yin L."/>
            <person name="Zhang G."/>
            <person name="Qian W."/>
            <person name="Fan W."/>
        </authorList>
    </citation>
    <scope>NUCLEOTIDE SEQUENCE [LARGE SCALE GENOMIC DNA]</scope>
    <source>
        <strain evidence="1">SZHN2017</strain>
        <tissue evidence="1">Muscle</tissue>
    </source>
</reference>
<dbReference type="EMBL" id="PZQS01000005">
    <property type="protein sequence ID" value="PVD30450.1"/>
    <property type="molecule type" value="Genomic_DNA"/>
</dbReference>
<dbReference type="InterPro" id="IPR036610">
    <property type="entry name" value="PEBP-like_sf"/>
</dbReference>
<evidence type="ECO:0000313" key="2">
    <source>
        <dbReference type="Proteomes" id="UP000245119"/>
    </source>
</evidence>
<evidence type="ECO:0000313" key="1">
    <source>
        <dbReference type="EMBL" id="PVD30450.1"/>
    </source>
</evidence>
<dbReference type="InterPro" id="IPR008914">
    <property type="entry name" value="PEBP"/>
</dbReference>
<dbReference type="Proteomes" id="UP000245119">
    <property type="component" value="Linkage Group LG5"/>
</dbReference>
<dbReference type="InterPro" id="IPR035810">
    <property type="entry name" value="PEBP_euk"/>
</dbReference>
<dbReference type="AlphaFoldDB" id="A0A2T7PAJ9"/>